<reference evidence="1" key="1">
    <citation type="submission" date="2019-08" db="EMBL/GenBank/DDBJ databases">
        <authorList>
            <person name="Kucharzyk K."/>
            <person name="Murdoch R.W."/>
            <person name="Higgins S."/>
            <person name="Loffler F."/>
        </authorList>
    </citation>
    <scope>NUCLEOTIDE SEQUENCE</scope>
</reference>
<name>A0A645I5D1_9ZZZZ</name>
<comment type="caution">
    <text evidence="1">The sequence shown here is derived from an EMBL/GenBank/DDBJ whole genome shotgun (WGS) entry which is preliminary data.</text>
</comment>
<accession>A0A645I5D1</accession>
<dbReference type="EMBL" id="VSSQ01107246">
    <property type="protein sequence ID" value="MPN46515.1"/>
    <property type="molecule type" value="Genomic_DNA"/>
</dbReference>
<proteinExistence type="predicted"/>
<dbReference type="AlphaFoldDB" id="A0A645I5D1"/>
<organism evidence="1">
    <name type="scientific">bioreactor metagenome</name>
    <dbReference type="NCBI Taxonomy" id="1076179"/>
    <lineage>
        <taxon>unclassified sequences</taxon>
        <taxon>metagenomes</taxon>
        <taxon>ecological metagenomes</taxon>
    </lineage>
</organism>
<gene>
    <name evidence="1" type="ORF">SDC9_194101</name>
</gene>
<sequence>MFVTQRSQLLRVVEHGRMQRQTERHWQENTKRQTVQMLRHDGGYHSAPRQAVGKARRQQFGFMVQTGNGFDDALRLPRRAGGKQLDICIVAQGREEARFIAERHC</sequence>
<protein>
    <submittedName>
        <fullName evidence="1">Uncharacterized protein</fullName>
    </submittedName>
</protein>
<evidence type="ECO:0000313" key="1">
    <source>
        <dbReference type="EMBL" id="MPN46515.1"/>
    </source>
</evidence>